<dbReference type="OrthoDB" id="9792152at2"/>
<evidence type="ECO:0000256" key="5">
    <source>
        <dbReference type="ARBA" id="ARBA00022801"/>
    </source>
</evidence>
<evidence type="ECO:0000313" key="11">
    <source>
        <dbReference type="EMBL" id="SHE93641.1"/>
    </source>
</evidence>
<keyword evidence="12" id="KW-1185">Reference proteome</keyword>
<feature type="domain" description="Peptidase M43 pregnancy-associated plasma-A" evidence="9">
    <location>
        <begin position="190"/>
        <end position="335"/>
    </location>
</feature>
<protein>
    <submittedName>
        <fullName evidence="11">Por secretion system C-terminal sorting domain-containing protein</fullName>
    </submittedName>
</protein>
<dbReference type="SUPFAM" id="SSF55486">
    <property type="entry name" value="Metalloproteases ('zincins'), catalytic domain"/>
    <property type="match status" value="1"/>
</dbReference>
<dbReference type="Proteomes" id="UP000184147">
    <property type="component" value="Unassembled WGS sequence"/>
</dbReference>
<accession>A0A1M4XJQ8</accession>
<evidence type="ECO:0000256" key="2">
    <source>
        <dbReference type="ARBA" id="ARBA00022670"/>
    </source>
</evidence>
<evidence type="ECO:0000256" key="7">
    <source>
        <dbReference type="ARBA" id="ARBA00023049"/>
    </source>
</evidence>
<reference evidence="11 12" key="1">
    <citation type="submission" date="2016-11" db="EMBL/GenBank/DDBJ databases">
        <authorList>
            <person name="Jaros S."/>
            <person name="Januszkiewicz K."/>
            <person name="Wedrychowicz H."/>
        </authorList>
    </citation>
    <scope>NUCLEOTIDE SEQUENCE [LARGE SCALE GENOMIC DNA]</scope>
    <source>
        <strain evidence="11 12">DSM 25660</strain>
    </source>
</reference>
<dbReference type="PANTHER" id="PTHR47466">
    <property type="match status" value="1"/>
</dbReference>
<gene>
    <name evidence="11" type="ORF">SAMN05444377_10276</name>
</gene>
<proteinExistence type="inferred from homology"/>
<evidence type="ECO:0000259" key="9">
    <source>
        <dbReference type="Pfam" id="PF05572"/>
    </source>
</evidence>
<evidence type="ECO:0000256" key="6">
    <source>
        <dbReference type="ARBA" id="ARBA00022833"/>
    </source>
</evidence>
<dbReference type="NCBIfam" id="TIGR04183">
    <property type="entry name" value="Por_Secre_tail"/>
    <property type="match status" value="1"/>
</dbReference>
<dbReference type="InterPro" id="IPR008754">
    <property type="entry name" value="Peptidase_M43"/>
</dbReference>
<dbReference type="Gene3D" id="3.40.390.10">
    <property type="entry name" value="Collagenase (Catalytic Domain)"/>
    <property type="match status" value="1"/>
</dbReference>
<comment type="similarity">
    <text evidence="1">Belongs to the peptidase M43B family.</text>
</comment>
<keyword evidence="4" id="KW-0732">Signal</keyword>
<dbReference type="EMBL" id="FQVQ01000002">
    <property type="protein sequence ID" value="SHE93641.1"/>
    <property type="molecule type" value="Genomic_DNA"/>
</dbReference>
<evidence type="ECO:0000256" key="4">
    <source>
        <dbReference type="ARBA" id="ARBA00022729"/>
    </source>
</evidence>
<dbReference type="GO" id="GO:0008237">
    <property type="term" value="F:metallopeptidase activity"/>
    <property type="evidence" value="ECO:0007669"/>
    <property type="project" value="UniProtKB-KW"/>
</dbReference>
<keyword evidence="8" id="KW-1015">Disulfide bond</keyword>
<evidence type="ECO:0000256" key="1">
    <source>
        <dbReference type="ARBA" id="ARBA00008721"/>
    </source>
</evidence>
<sequence length="436" mass="47170">MKLRLLFALCIAQLGFAQQRTCGVDAYMEKLMANPVMKQQHQALQDRFETELRRLVTEQLEGRSSLATQAAPNVTIRIPVAVHYPTVANTSSESLKSCLRALAQTQVNILNADYNATNSDISLWNSASSFYPNTNVGSMDVQFILATQNHPAGTGLTNGTVAVTFGTDFLTSGNIGCTDGCNQDSTWSGYMNLVVRNLTGGILGFSPLGGSPGQGMTVVIDNNAFGATMTTSPATCAGYAPTAPYNRGRTLTHELGHFFNLAHTFQSCDGSNCATSGDRVCDTESTNTPEYDCLPAGDVASPCTGNPQLTMNYMDYVQDACMYMFTAGQATRMTAWYNTISSQFNMTTLGNEEILKNQFTLAPNPSNGTFAVQFANPIANYTLQVYDATGRVIVDEEQVNNSELVRTITLPSAQKGVYFVMLRTQEGIATKKVVVE</sequence>
<keyword evidence="3" id="KW-0479">Metal-binding</keyword>
<dbReference type="PANTHER" id="PTHR47466:SF1">
    <property type="entry name" value="METALLOPROTEASE MEP1 (AFU_ORTHOLOGUE AFUA_1G07730)-RELATED"/>
    <property type="match status" value="1"/>
</dbReference>
<keyword evidence="7" id="KW-0482">Metalloprotease</keyword>
<organism evidence="11 12">
    <name type="scientific">Flavobacterium fontis</name>
    <dbReference type="NCBI Taxonomy" id="1124188"/>
    <lineage>
        <taxon>Bacteria</taxon>
        <taxon>Pseudomonadati</taxon>
        <taxon>Bacteroidota</taxon>
        <taxon>Flavobacteriia</taxon>
        <taxon>Flavobacteriales</taxon>
        <taxon>Flavobacteriaceae</taxon>
        <taxon>Flavobacterium</taxon>
    </lineage>
</organism>
<evidence type="ECO:0000259" key="10">
    <source>
        <dbReference type="Pfam" id="PF18962"/>
    </source>
</evidence>
<evidence type="ECO:0000256" key="8">
    <source>
        <dbReference type="ARBA" id="ARBA00023157"/>
    </source>
</evidence>
<dbReference type="InterPro" id="IPR024079">
    <property type="entry name" value="MetalloPept_cat_dom_sf"/>
</dbReference>
<name>A0A1M4XJQ8_9FLAO</name>
<keyword evidence="5" id="KW-0378">Hydrolase</keyword>
<dbReference type="Pfam" id="PF18962">
    <property type="entry name" value="Por_Secre_tail"/>
    <property type="match status" value="1"/>
</dbReference>
<dbReference type="GO" id="GO:0006508">
    <property type="term" value="P:proteolysis"/>
    <property type="evidence" value="ECO:0007669"/>
    <property type="project" value="UniProtKB-KW"/>
</dbReference>
<dbReference type="RefSeq" id="WP_073361354.1">
    <property type="nucleotide sequence ID" value="NZ_FQVQ01000002.1"/>
</dbReference>
<keyword evidence="2" id="KW-0645">Protease</keyword>
<evidence type="ECO:0000256" key="3">
    <source>
        <dbReference type="ARBA" id="ARBA00022723"/>
    </source>
</evidence>
<dbReference type="Pfam" id="PF05572">
    <property type="entry name" value="Peptidase_M43"/>
    <property type="match status" value="1"/>
</dbReference>
<dbReference type="STRING" id="1124188.SAMN05444377_10276"/>
<keyword evidence="6" id="KW-0862">Zinc</keyword>
<dbReference type="GO" id="GO:0046872">
    <property type="term" value="F:metal ion binding"/>
    <property type="evidence" value="ECO:0007669"/>
    <property type="project" value="UniProtKB-KW"/>
</dbReference>
<feature type="domain" description="Secretion system C-terminal sorting" evidence="10">
    <location>
        <begin position="363"/>
        <end position="435"/>
    </location>
</feature>
<dbReference type="AlphaFoldDB" id="A0A1M4XJQ8"/>
<evidence type="ECO:0000313" key="12">
    <source>
        <dbReference type="Proteomes" id="UP000184147"/>
    </source>
</evidence>
<dbReference type="InterPro" id="IPR026444">
    <property type="entry name" value="Secre_tail"/>
</dbReference>